<dbReference type="Gene3D" id="1.10.150.240">
    <property type="entry name" value="Putative phosphatase, domain 2"/>
    <property type="match status" value="1"/>
</dbReference>
<evidence type="ECO:0000313" key="2">
    <source>
        <dbReference type="Proteomes" id="UP000650524"/>
    </source>
</evidence>
<dbReference type="Gene3D" id="3.40.50.1000">
    <property type="entry name" value="HAD superfamily/HAD-like"/>
    <property type="match status" value="1"/>
</dbReference>
<dbReference type="Proteomes" id="UP000650524">
    <property type="component" value="Unassembled WGS sequence"/>
</dbReference>
<proteinExistence type="predicted"/>
<reference evidence="1 2" key="1">
    <citation type="submission" date="2020-08" db="EMBL/GenBank/DDBJ databases">
        <title>Bridging the membrane lipid divide: bacteria of the FCB group superphylum have the potential to synthesize archaeal ether lipids.</title>
        <authorList>
            <person name="Villanueva L."/>
            <person name="Von Meijenfeldt F.A.B."/>
            <person name="Westbye A.B."/>
            <person name="Yadav S."/>
            <person name="Hopmans E.C."/>
            <person name="Dutilh B.E."/>
            <person name="Sinninghe Damste J.S."/>
        </authorList>
    </citation>
    <scope>NUCLEOTIDE SEQUENCE [LARGE SCALE GENOMIC DNA]</scope>
    <source>
        <strain evidence="1">NIOZ-UU27</strain>
    </source>
</reference>
<comment type="caution">
    <text evidence="1">The sequence shown here is derived from an EMBL/GenBank/DDBJ whole genome shotgun (WGS) entry which is preliminary data.</text>
</comment>
<dbReference type="InterPro" id="IPR023198">
    <property type="entry name" value="PGP-like_dom2"/>
</dbReference>
<accession>A0A8J6N2D4</accession>
<evidence type="ECO:0000313" key="1">
    <source>
        <dbReference type="EMBL" id="MBC8179188.1"/>
    </source>
</evidence>
<sequence length="49" mass="5488">MIKAVLWDFGGVITTSPFKAFNRFEIENNIPINFIRGINTALCKVGLFA</sequence>
<protein>
    <recommendedName>
        <fullName evidence="3">HAD family hydrolase</fullName>
    </recommendedName>
</protein>
<organism evidence="1 2">
    <name type="scientific">Candidatus Desulfacyla euxinica</name>
    <dbReference type="NCBI Taxonomy" id="2841693"/>
    <lineage>
        <taxon>Bacteria</taxon>
        <taxon>Deltaproteobacteria</taxon>
        <taxon>Candidatus Desulfacyla</taxon>
    </lineage>
</organism>
<dbReference type="EMBL" id="JACNJD010000357">
    <property type="protein sequence ID" value="MBC8179188.1"/>
    <property type="molecule type" value="Genomic_DNA"/>
</dbReference>
<name>A0A8J6N2D4_9DELT</name>
<evidence type="ECO:0008006" key="3">
    <source>
        <dbReference type="Google" id="ProtNLM"/>
    </source>
</evidence>
<dbReference type="InterPro" id="IPR023214">
    <property type="entry name" value="HAD_sf"/>
</dbReference>
<dbReference type="AlphaFoldDB" id="A0A8J6N2D4"/>
<gene>
    <name evidence="1" type="ORF">H8E19_17440</name>
</gene>